<evidence type="ECO:0008006" key="3">
    <source>
        <dbReference type="Google" id="ProtNLM"/>
    </source>
</evidence>
<proteinExistence type="predicted"/>
<evidence type="ECO:0000313" key="2">
    <source>
        <dbReference type="Proteomes" id="UP000225108"/>
    </source>
</evidence>
<gene>
    <name evidence="1" type="ORF">CSW57_23240</name>
</gene>
<dbReference type="Pfam" id="PF06224">
    <property type="entry name" value="AlkZ-like"/>
    <property type="match status" value="1"/>
</dbReference>
<protein>
    <recommendedName>
        <fullName evidence="3">Winged helix-turn-helix domain-containing protein</fullName>
    </recommendedName>
</protein>
<name>A0A2G3PHV6_WILMA</name>
<dbReference type="AlphaFoldDB" id="A0A2G3PHV6"/>
<dbReference type="InterPro" id="IPR009351">
    <property type="entry name" value="AlkZ-like"/>
</dbReference>
<reference evidence="1 2" key="1">
    <citation type="submission" date="2017-10" db="EMBL/GenBank/DDBJ databases">
        <title>The draft genome sequence of Williamsia sp. BULT 1.1 isolated from the semi-arid grassland soils from South Africa.</title>
        <authorList>
            <person name="Kabwe M.H."/>
            <person name="Govender N."/>
            <person name="Mutseka Lunga P."/>
            <person name="Vikram S."/>
            <person name="Makhalanyane T.P."/>
        </authorList>
    </citation>
    <scope>NUCLEOTIDE SEQUENCE [LARGE SCALE GENOMIC DNA]</scope>
    <source>
        <strain evidence="1 2">BULT 1.1</strain>
    </source>
</reference>
<evidence type="ECO:0000313" key="1">
    <source>
        <dbReference type="EMBL" id="PHV64702.1"/>
    </source>
</evidence>
<sequence length="441" mass="49620">MVAGIRRRLARVAHRCPVSISSVLGVAVTTVRRARAESLSATQARRIALAAQGFTDRRPEGPVTRRHLQRVLDRARLFQMDSVSVAVRAHYMPLYSRLGFYDRGLLEQAAWEPTARRPALLAEYWAHEAALIPIEHWPLFRWRMEDFQHGRYKEAVGDPQAAAMRTQIREAVAELGPCTSGMLEDHLGHAKRTRKGTWWDRSHVKYLCEVMFAAGELAAVRRSGFARYYDLTENIVGEYAAVTVPRDEAIRELVAGSVTALGVGTEVDIRDYYRLKPQAAREALNDLVAAGRVQPVEVEGWAKPAFLDPAARLPRKVERTALLSPFDSLVFFRPRTERLFDFHYRIEIYVPEAKRVHGYYVFPYLMGERLVARVDLKTDRAGDQLLVLGAFCESRADPLQVATALAADLLDMAQWLGVSRVEVGSRGDLAAPLTAAVHSRH</sequence>
<organism evidence="1 2">
    <name type="scientific">Williamsia marianensis</name>
    <dbReference type="NCBI Taxonomy" id="85044"/>
    <lineage>
        <taxon>Bacteria</taxon>
        <taxon>Bacillati</taxon>
        <taxon>Actinomycetota</taxon>
        <taxon>Actinomycetes</taxon>
        <taxon>Mycobacteriales</taxon>
        <taxon>Nocardiaceae</taxon>
        <taxon>Williamsia</taxon>
    </lineage>
</organism>
<dbReference type="PANTHER" id="PTHR30528">
    <property type="entry name" value="CYTOPLASMIC PROTEIN"/>
    <property type="match status" value="1"/>
</dbReference>
<dbReference type="PANTHER" id="PTHR30528:SF0">
    <property type="entry name" value="CYTOPLASMIC PROTEIN"/>
    <property type="match status" value="1"/>
</dbReference>
<comment type="caution">
    <text evidence="1">The sequence shown here is derived from an EMBL/GenBank/DDBJ whole genome shotgun (WGS) entry which is preliminary data.</text>
</comment>
<dbReference type="Proteomes" id="UP000225108">
    <property type="component" value="Unassembled WGS sequence"/>
</dbReference>
<accession>A0A2G3PHV6</accession>
<dbReference type="EMBL" id="PEBD01000012">
    <property type="protein sequence ID" value="PHV64702.1"/>
    <property type="molecule type" value="Genomic_DNA"/>
</dbReference>